<dbReference type="GO" id="GO:0003676">
    <property type="term" value="F:nucleic acid binding"/>
    <property type="evidence" value="ECO:0007669"/>
    <property type="project" value="InterPro"/>
</dbReference>
<dbReference type="EMBL" id="SRLO01000835">
    <property type="protein sequence ID" value="TNN45619.1"/>
    <property type="molecule type" value="Genomic_DNA"/>
</dbReference>
<gene>
    <name evidence="4" type="ORF">EYF80_044187</name>
</gene>
<evidence type="ECO:0000313" key="4">
    <source>
        <dbReference type="EMBL" id="TNN45619.1"/>
    </source>
</evidence>
<dbReference type="SUPFAM" id="SSF57756">
    <property type="entry name" value="Retrovirus zinc finger-like domains"/>
    <property type="match status" value="1"/>
</dbReference>
<proteinExistence type="predicted"/>
<dbReference type="Gene3D" id="4.10.60.10">
    <property type="entry name" value="Zinc finger, CCHC-type"/>
    <property type="match status" value="1"/>
</dbReference>
<feature type="domain" description="CCHC-type" evidence="3">
    <location>
        <begin position="2"/>
        <end position="18"/>
    </location>
</feature>
<evidence type="ECO:0000256" key="1">
    <source>
        <dbReference type="PROSITE-ProRule" id="PRU00047"/>
    </source>
</evidence>
<dbReference type="Proteomes" id="UP000314294">
    <property type="component" value="Unassembled WGS sequence"/>
</dbReference>
<dbReference type="PROSITE" id="PS50158">
    <property type="entry name" value="ZF_CCHC"/>
    <property type="match status" value="1"/>
</dbReference>
<evidence type="ECO:0000256" key="2">
    <source>
        <dbReference type="SAM" id="MobiDB-lite"/>
    </source>
</evidence>
<dbReference type="InterPro" id="IPR001878">
    <property type="entry name" value="Znf_CCHC"/>
</dbReference>
<keyword evidence="1" id="KW-0862">Zinc</keyword>
<feature type="compositionally biased region" description="Basic residues" evidence="2">
    <location>
        <begin position="80"/>
        <end position="92"/>
    </location>
</feature>
<dbReference type="Pfam" id="PF00098">
    <property type="entry name" value="zf-CCHC"/>
    <property type="match status" value="1"/>
</dbReference>
<keyword evidence="1" id="KW-0863">Zinc-finger</keyword>
<keyword evidence="5" id="KW-1185">Reference proteome</keyword>
<sequence>MKCFNCGEEGHTARVCSKRADPAPAVAGGSGPSGAAAAAELTTAAALRGGVAGAGTGEAAAAADPILGGGSGGAESGPKKEKKRSERRRRGVRGQGSQGRPVEDLLNLNKCPCESDRLLITIILLNHE</sequence>
<organism evidence="4 5">
    <name type="scientific">Liparis tanakae</name>
    <name type="common">Tanaka's snailfish</name>
    <dbReference type="NCBI Taxonomy" id="230148"/>
    <lineage>
        <taxon>Eukaryota</taxon>
        <taxon>Metazoa</taxon>
        <taxon>Chordata</taxon>
        <taxon>Craniata</taxon>
        <taxon>Vertebrata</taxon>
        <taxon>Euteleostomi</taxon>
        <taxon>Actinopterygii</taxon>
        <taxon>Neopterygii</taxon>
        <taxon>Teleostei</taxon>
        <taxon>Neoteleostei</taxon>
        <taxon>Acanthomorphata</taxon>
        <taxon>Eupercaria</taxon>
        <taxon>Perciformes</taxon>
        <taxon>Cottioidei</taxon>
        <taxon>Cottales</taxon>
        <taxon>Liparidae</taxon>
        <taxon>Liparis</taxon>
    </lineage>
</organism>
<keyword evidence="1" id="KW-0479">Metal-binding</keyword>
<evidence type="ECO:0000259" key="3">
    <source>
        <dbReference type="PROSITE" id="PS50158"/>
    </source>
</evidence>
<comment type="caution">
    <text evidence="4">The sequence shown here is derived from an EMBL/GenBank/DDBJ whole genome shotgun (WGS) entry which is preliminary data.</text>
</comment>
<dbReference type="GO" id="GO:0008270">
    <property type="term" value="F:zinc ion binding"/>
    <property type="evidence" value="ECO:0007669"/>
    <property type="project" value="UniProtKB-KW"/>
</dbReference>
<dbReference type="InterPro" id="IPR036875">
    <property type="entry name" value="Znf_CCHC_sf"/>
</dbReference>
<name>A0A4Z2FWL2_9TELE</name>
<protein>
    <recommendedName>
        <fullName evidence="3">CCHC-type domain-containing protein</fullName>
    </recommendedName>
</protein>
<reference evidence="4 5" key="1">
    <citation type="submission" date="2019-03" db="EMBL/GenBank/DDBJ databases">
        <title>First draft genome of Liparis tanakae, snailfish: a comprehensive survey of snailfish specific genes.</title>
        <authorList>
            <person name="Kim W."/>
            <person name="Song I."/>
            <person name="Jeong J.-H."/>
            <person name="Kim D."/>
            <person name="Kim S."/>
            <person name="Ryu S."/>
            <person name="Song J.Y."/>
            <person name="Lee S.K."/>
        </authorList>
    </citation>
    <scope>NUCLEOTIDE SEQUENCE [LARGE SCALE GENOMIC DNA]</scope>
    <source>
        <tissue evidence="4">Muscle</tissue>
    </source>
</reference>
<dbReference type="AlphaFoldDB" id="A0A4Z2FWL2"/>
<dbReference type="SMART" id="SM00343">
    <property type="entry name" value="ZnF_C2HC"/>
    <property type="match status" value="1"/>
</dbReference>
<accession>A0A4Z2FWL2</accession>
<feature type="region of interest" description="Disordered" evidence="2">
    <location>
        <begin position="62"/>
        <end position="106"/>
    </location>
</feature>
<evidence type="ECO:0000313" key="5">
    <source>
        <dbReference type="Proteomes" id="UP000314294"/>
    </source>
</evidence>